<dbReference type="Proteomes" id="UP001642482">
    <property type="component" value="Unassembled WGS sequence"/>
</dbReference>
<dbReference type="InterPro" id="IPR055560">
    <property type="entry name" value="DUF7136"/>
</dbReference>
<protein>
    <recommendedName>
        <fullName evidence="2">DUF7136 domain-containing protein</fullName>
    </recommendedName>
</protein>
<keyword evidence="1" id="KW-0732">Signal</keyword>
<proteinExistence type="predicted"/>
<organism evidence="3 4">
    <name type="scientific">Sporothrix eucalyptigena</name>
    <dbReference type="NCBI Taxonomy" id="1812306"/>
    <lineage>
        <taxon>Eukaryota</taxon>
        <taxon>Fungi</taxon>
        <taxon>Dikarya</taxon>
        <taxon>Ascomycota</taxon>
        <taxon>Pezizomycotina</taxon>
        <taxon>Sordariomycetes</taxon>
        <taxon>Sordariomycetidae</taxon>
        <taxon>Ophiostomatales</taxon>
        <taxon>Ophiostomataceae</taxon>
        <taxon>Sporothrix</taxon>
    </lineage>
</organism>
<feature type="domain" description="DUF7136" evidence="2">
    <location>
        <begin position="54"/>
        <end position="291"/>
    </location>
</feature>
<evidence type="ECO:0000256" key="1">
    <source>
        <dbReference type="SAM" id="SignalP"/>
    </source>
</evidence>
<evidence type="ECO:0000313" key="3">
    <source>
        <dbReference type="EMBL" id="CAK7214468.1"/>
    </source>
</evidence>
<dbReference type="EMBL" id="CAWUHD010000014">
    <property type="protein sequence ID" value="CAK7214468.1"/>
    <property type="molecule type" value="Genomic_DNA"/>
</dbReference>
<sequence>MAGLSLRRVLVPLAYLSGLASASFGIGSDVSLNVLQGNGPLSTANGTNDAALLDIEIDVVFPRNESYAQTEILPIAISVRGLGELYNTSEFDLIWDLNLYDPDRINVIDDYLDGALFLPENVLPAGSTNNTDAIVFVGYSNITSWIGKLNYTSHIVLSVGVGYNFTGLCDSRIYSAFVLDESLFQVKSSVELAARPDNATLTVENALADEPDCPQFAMLVSAYPTSTVLTGYYQHSQSEVHTYTTCSSYVGYDTDTTSATPCAATVGPSARSAIGSLASSWATSASESSASASAASLKPTTTSTSTNAAAATPLPLKPALAAVAAVYCIVYY</sequence>
<feature type="signal peptide" evidence="1">
    <location>
        <begin position="1"/>
        <end position="22"/>
    </location>
</feature>
<name>A0ABP0B4H1_9PEZI</name>
<evidence type="ECO:0000313" key="4">
    <source>
        <dbReference type="Proteomes" id="UP001642482"/>
    </source>
</evidence>
<reference evidence="3 4" key="1">
    <citation type="submission" date="2024-01" db="EMBL/GenBank/DDBJ databases">
        <authorList>
            <person name="Allen C."/>
            <person name="Tagirdzhanova G."/>
        </authorList>
    </citation>
    <scope>NUCLEOTIDE SEQUENCE [LARGE SCALE GENOMIC DNA]</scope>
</reference>
<comment type="caution">
    <text evidence="3">The sequence shown here is derived from an EMBL/GenBank/DDBJ whole genome shotgun (WGS) entry which is preliminary data.</text>
</comment>
<accession>A0ABP0B4H1</accession>
<gene>
    <name evidence="3" type="ORF">SEUCBS140593_002192</name>
</gene>
<evidence type="ECO:0000259" key="2">
    <source>
        <dbReference type="Pfam" id="PF23584"/>
    </source>
</evidence>
<keyword evidence="4" id="KW-1185">Reference proteome</keyword>
<dbReference type="Pfam" id="PF23584">
    <property type="entry name" value="DUF7136"/>
    <property type="match status" value="1"/>
</dbReference>
<feature type="chain" id="PRO_5045318613" description="DUF7136 domain-containing protein" evidence="1">
    <location>
        <begin position="23"/>
        <end position="332"/>
    </location>
</feature>